<organism evidence="2 3">
    <name type="scientific">Cavenderia fasciculata</name>
    <name type="common">Slime mold</name>
    <name type="synonym">Dictyostelium fasciculatum</name>
    <dbReference type="NCBI Taxonomy" id="261658"/>
    <lineage>
        <taxon>Eukaryota</taxon>
        <taxon>Amoebozoa</taxon>
        <taxon>Evosea</taxon>
        <taxon>Eumycetozoa</taxon>
        <taxon>Dictyostelia</taxon>
        <taxon>Acytosteliales</taxon>
        <taxon>Cavenderiaceae</taxon>
        <taxon>Cavenderia</taxon>
    </lineage>
</organism>
<proteinExistence type="predicted"/>
<evidence type="ECO:0000313" key="3">
    <source>
        <dbReference type="Proteomes" id="UP000007797"/>
    </source>
</evidence>
<evidence type="ECO:0000256" key="1">
    <source>
        <dbReference type="SAM" id="MobiDB-lite"/>
    </source>
</evidence>
<evidence type="ECO:0000313" key="2">
    <source>
        <dbReference type="EMBL" id="EGG15981.1"/>
    </source>
</evidence>
<sequence>MQTQIIIDINNNNNNNHDDDVISRVFKNHYLLKKILTEIRDDVCFLGAYVPRSKLVIVTINDTHRQRTIRMVSNKRYKHLEHDLQWVITNRHFALLKDILLLRRRNHHLLKSLAHDDDEISSYCVISSAIIDDPVVFDLLVNSYPQCFREHLGHGGVGKHLTLFNYLQSMIIEHGNIQVWSLFHNLINNTTLFNKHNNINNNSQDTTKKKPFRIFENIFGKSPSSSLSSSSSSSTSSSSSSLSQQKTIIHKIQSMGERFTKEIIITCIQYGRKDILFHILDDIGDWLSDYIKESKDIKVSLDQLGDIVDEKTRQDTRDMIGELVKRLSTPRLVQLLSGVTNRFITNYIDCLVPIYETDIIHFTTIYMKTSNPLVNRTKHDIHLQFDALNHIINKYQDQFKFSTTNINNIINPIFSGDRSNTTTTTTTIYQVLWIYQVYYQFYLSLNLDIHPTKDNRTFEKDLINYLNIHNQLEIFNNLNLIDYLLERCGFSYICQYGCLEMVQQSYKQLLKNPRANNDDDRFKMNLKSNDINVLEFIMTLINQYDDPFDQMLSVTLDGQINLDNLVSQMNWKVIEYLVENNQNQYFTFTASSNSLDSIMWNGKFKLINSLSNLALSHIQSFTNQRNLVNSLEMAHYYHHDSIVPVLGQDHQQNIKLVQYYLLIDDARFLNQRSVFFNRFRNIVDISIASRDYEMVLHLYQYFKDNQLGRFPASSKQNYFHFDLDFMIQNLDIKMIEIALSLEVPLSIKSDTTWKIIAKWGTIEWINQFKKHIPTNLNYFELSKGAMLNFNIENRNSIIKYCNDLIENNNINTSNNKKRK</sequence>
<feature type="region of interest" description="Disordered" evidence="1">
    <location>
        <begin position="221"/>
        <end position="240"/>
    </location>
</feature>
<dbReference type="Proteomes" id="UP000007797">
    <property type="component" value="Unassembled WGS sequence"/>
</dbReference>
<dbReference type="EMBL" id="GL883025">
    <property type="protein sequence ID" value="EGG15981.1"/>
    <property type="molecule type" value="Genomic_DNA"/>
</dbReference>
<feature type="compositionally biased region" description="Low complexity" evidence="1">
    <location>
        <begin position="222"/>
        <end position="240"/>
    </location>
</feature>
<accession>F4Q881</accession>
<keyword evidence="3" id="KW-1185">Reference proteome</keyword>
<dbReference type="AlphaFoldDB" id="F4Q881"/>
<dbReference type="PANTHER" id="PTHR16148:SF14">
    <property type="entry name" value="MYND-TYPE DOMAIN-CONTAINING PROTEIN"/>
    <property type="match status" value="1"/>
</dbReference>
<gene>
    <name evidence="2" type="ORF">DFA_09653</name>
</gene>
<protein>
    <submittedName>
        <fullName evidence="2">Uncharacterized protein</fullName>
    </submittedName>
</protein>
<dbReference type="RefSeq" id="XP_004352306.1">
    <property type="nucleotide sequence ID" value="XM_004352254.1"/>
</dbReference>
<dbReference type="GeneID" id="14868065"/>
<dbReference type="PANTHER" id="PTHR16148">
    <property type="entry name" value="NF-KAPPA-B-REPRESSING FACTOR-RELATED"/>
    <property type="match status" value="1"/>
</dbReference>
<reference evidence="3" key="1">
    <citation type="journal article" date="2011" name="Genome Res.">
        <title>Phylogeny-wide analysis of social amoeba genomes highlights ancient origins for complex intercellular communication.</title>
        <authorList>
            <person name="Heidel A.J."/>
            <person name="Lawal H.M."/>
            <person name="Felder M."/>
            <person name="Schilde C."/>
            <person name="Helps N.R."/>
            <person name="Tunggal B."/>
            <person name="Rivero F."/>
            <person name="John U."/>
            <person name="Schleicher M."/>
            <person name="Eichinger L."/>
            <person name="Platzer M."/>
            <person name="Noegel A.A."/>
            <person name="Schaap P."/>
            <person name="Gloeckner G."/>
        </authorList>
    </citation>
    <scope>NUCLEOTIDE SEQUENCE [LARGE SCALE GENOMIC DNA]</scope>
    <source>
        <strain evidence="3">SH3</strain>
    </source>
</reference>
<name>F4Q881_CACFS</name>
<dbReference type="KEGG" id="dfa:DFA_09653"/>